<dbReference type="InterPro" id="IPR036236">
    <property type="entry name" value="Znf_C2H2_sf"/>
</dbReference>
<evidence type="ECO:0000256" key="9">
    <source>
        <dbReference type="SAM" id="MobiDB-lite"/>
    </source>
</evidence>
<dbReference type="GO" id="GO:0008270">
    <property type="term" value="F:zinc ion binding"/>
    <property type="evidence" value="ECO:0007669"/>
    <property type="project" value="UniProtKB-KW"/>
</dbReference>
<dbReference type="AlphaFoldDB" id="A0A9Q0RWF9"/>
<evidence type="ECO:0000256" key="7">
    <source>
        <dbReference type="ARBA" id="ARBA00023242"/>
    </source>
</evidence>
<accession>A0A9Q0RWF9</accession>
<evidence type="ECO:0000256" key="8">
    <source>
        <dbReference type="PROSITE-ProRule" id="PRU00042"/>
    </source>
</evidence>
<comment type="caution">
    <text evidence="11">The sequence shown here is derived from an EMBL/GenBank/DDBJ whole genome shotgun (WGS) entry which is preliminary data.</text>
</comment>
<dbReference type="PANTHER" id="PTHR24404">
    <property type="entry name" value="ZINC FINGER PROTEIN"/>
    <property type="match status" value="1"/>
</dbReference>
<keyword evidence="2" id="KW-0479">Metal-binding</keyword>
<feature type="domain" description="C2H2-type" evidence="10">
    <location>
        <begin position="408"/>
        <end position="433"/>
    </location>
</feature>
<dbReference type="InterPro" id="IPR050589">
    <property type="entry name" value="Ikaros_C2H2-ZF"/>
</dbReference>
<dbReference type="InterPro" id="IPR013087">
    <property type="entry name" value="Znf_C2H2_type"/>
</dbReference>
<keyword evidence="12" id="KW-1185">Reference proteome</keyword>
<keyword evidence="6" id="KW-0238">DNA-binding</keyword>
<feature type="compositionally biased region" description="Basic residues" evidence="9">
    <location>
        <begin position="71"/>
        <end position="82"/>
    </location>
</feature>
<evidence type="ECO:0000259" key="10">
    <source>
        <dbReference type="PROSITE" id="PS50157"/>
    </source>
</evidence>
<feature type="region of interest" description="Disordered" evidence="9">
    <location>
        <begin position="310"/>
        <end position="366"/>
    </location>
</feature>
<dbReference type="OrthoDB" id="10015593at2759"/>
<protein>
    <submittedName>
        <fullName evidence="11">Protein hunchback</fullName>
    </submittedName>
</protein>
<name>A0A9Q0RWF9_9DIPT</name>
<feature type="domain" description="C2H2-type" evidence="10">
    <location>
        <begin position="181"/>
        <end position="208"/>
    </location>
</feature>
<dbReference type="Gene3D" id="3.30.160.60">
    <property type="entry name" value="Classic Zinc Finger"/>
    <property type="match status" value="3"/>
</dbReference>
<keyword evidence="4 8" id="KW-0863">Zinc-finger</keyword>
<dbReference type="GO" id="GO:0006357">
    <property type="term" value="P:regulation of transcription by RNA polymerase II"/>
    <property type="evidence" value="ECO:0007669"/>
    <property type="project" value="TreeGrafter"/>
</dbReference>
<organism evidence="11 12">
    <name type="scientific">Pseudolycoriella hygida</name>
    <dbReference type="NCBI Taxonomy" id="35572"/>
    <lineage>
        <taxon>Eukaryota</taxon>
        <taxon>Metazoa</taxon>
        <taxon>Ecdysozoa</taxon>
        <taxon>Arthropoda</taxon>
        <taxon>Hexapoda</taxon>
        <taxon>Insecta</taxon>
        <taxon>Pterygota</taxon>
        <taxon>Neoptera</taxon>
        <taxon>Endopterygota</taxon>
        <taxon>Diptera</taxon>
        <taxon>Nematocera</taxon>
        <taxon>Sciaroidea</taxon>
        <taxon>Sciaridae</taxon>
        <taxon>Pseudolycoriella</taxon>
    </lineage>
</organism>
<dbReference type="PANTHER" id="PTHR24404:SF55">
    <property type="entry name" value="ZINC FINGER PROTEIN PEGASUS"/>
    <property type="match status" value="1"/>
</dbReference>
<feature type="compositionally biased region" description="Polar residues" evidence="9">
    <location>
        <begin position="83"/>
        <end position="98"/>
    </location>
</feature>
<gene>
    <name evidence="11" type="primary">hb</name>
    <name evidence="11" type="ORF">Bhyg_13528</name>
</gene>
<evidence type="ECO:0000313" key="12">
    <source>
        <dbReference type="Proteomes" id="UP001151699"/>
    </source>
</evidence>
<evidence type="ECO:0000313" key="11">
    <source>
        <dbReference type="EMBL" id="KAJ6634947.1"/>
    </source>
</evidence>
<reference evidence="11" key="1">
    <citation type="submission" date="2022-07" db="EMBL/GenBank/DDBJ databases">
        <authorList>
            <person name="Trinca V."/>
            <person name="Uliana J.V.C."/>
            <person name="Torres T.T."/>
            <person name="Ward R.J."/>
            <person name="Monesi N."/>
        </authorList>
    </citation>
    <scope>NUCLEOTIDE SEQUENCE</scope>
    <source>
        <strain evidence="11">HSMRA1968</strain>
        <tissue evidence="11">Whole embryos</tissue>
    </source>
</reference>
<feature type="compositionally biased region" description="Acidic residues" evidence="9">
    <location>
        <begin position="342"/>
        <end position="354"/>
    </location>
</feature>
<evidence type="ECO:0000256" key="4">
    <source>
        <dbReference type="ARBA" id="ARBA00022771"/>
    </source>
</evidence>
<feature type="compositionally biased region" description="Polar residues" evidence="9">
    <location>
        <begin position="11"/>
        <end position="26"/>
    </location>
</feature>
<dbReference type="GO" id="GO:0003700">
    <property type="term" value="F:DNA-binding transcription factor activity"/>
    <property type="evidence" value="ECO:0007669"/>
    <property type="project" value="TreeGrafter"/>
</dbReference>
<dbReference type="PROSITE" id="PS50157">
    <property type="entry name" value="ZINC_FINGER_C2H2_2"/>
    <property type="match status" value="3"/>
</dbReference>
<comment type="subcellular location">
    <subcellularLocation>
        <location evidence="1">Nucleus</location>
    </subcellularLocation>
</comment>
<evidence type="ECO:0000256" key="2">
    <source>
        <dbReference type="ARBA" id="ARBA00022723"/>
    </source>
</evidence>
<dbReference type="GO" id="GO:0005634">
    <property type="term" value="C:nucleus"/>
    <property type="evidence" value="ECO:0007669"/>
    <property type="project" value="UniProtKB-SubCell"/>
</dbReference>
<dbReference type="SMART" id="SM00355">
    <property type="entry name" value="ZnF_C2H2"/>
    <property type="match status" value="6"/>
</dbReference>
<feature type="domain" description="C2H2-type" evidence="10">
    <location>
        <begin position="209"/>
        <end position="236"/>
    </location>
</feature>
<dbReference type="Proteomes" id="UP001151699">
    <property type="component" value="Chromosome C"/>
</dbReference>
<evidence type="ECO:0000256" key="1">
    <source>
        <dbReference type="ARBA" id="ARBA00004123"/>
    </source>
</evidence>
<keyword evidence="5" id="KW-0862">Zinc</keyword>
<feature type="compositionally biased region" description="Basic and acidic residues" evidence="9">
    <location>
        <begin position="319"/>
        <end position="341"/>
    </location>
</feature>
<dbReference type="EMBL" id="WJQU01000004">
    <property type="protein sequence ID" value="KAJ6634947.1"/>
    <property type="molecule type" value="Genomic_DNA"/>
</dbReference>
<feature type="region of interest" description="Disordered" evidence="9">
    <location>
        <begin position="1"/>
        <end position="33"/>
    </location>
</feature>
<feature type="region of interest" description="Disordered" evidence="9">
    <location>
        <begin position="62"/>
        <end position="116"/>
    </location>
</feature>
<proteinExistence type="predicted"/>
<evidence type="ECO:0000256" key="6">
    <source>
        <dbReference type="ARBA" id="ARBA00023125"/>
    </source>
</evidence>
<evidence type="ECO:0000256" key="5">
    <source>
        <dbReference type="ARBA" id="ARBA00022833"/>
    </source>
</evidence>
<dbReference type="GO" id="GO:0000978">
    <property type="term" value="F:RNA polymerase II cis-regulatory region sequence-specific DNA binding"/>
    <property type="evidence" value="ECO:0007669"/>
    <property type="project" value="TreeGrafter"/>
</dbReference>
<evidence type="ECO:0000256" key="3">
    <source>
        <dbReference type="ARBA" id="ARBA00022737"/>
    </source>
</evidence>
<keyword evidence="7" id="KW-0539">Nucleus</keyword>
<keyword evidence="3" id="KW-0677">Repeat</keyword>
<sequence length="433" mass="49451">MRNGMKMRGSEVQQTANVQDRTQAPQSLIRGLNPLTPPGYMGIGLSMMSDITIRSMSFTTSPCHTSPCHTSPRHTSPRHTSPRHTSPCHTSPCHTSPADQVETPPKSPNSIGGTPYKNGEFNVNLMNGEINLKFEEEIWKPRFTAQGKLKMNKCKHCTSEFDTKADLWRHVECHLRPEKILRCPRCPFVTEYKHHLEYHILKHYGVKPIKCPSCDYVCANRSMLVSHNKSHSNVYPFRCANCNFVTKYMHSLKIHLRKLNHDPQPVLNPDGTPSTSVIIDVYGTRRGPKNRSTPFDRDNTLQLLAAQTQAAFAQARAEPSSHMEDHTAENADSKEIKKEPNEIQEDTEEDESEGEQNNNTHEIPDGLRNQFDRLLSSLYHECKHCGIVFKDPILHTIHMGYHGRENVFQCNLCGEHFEERVGFFTHIARKEHR</sequence>
<dbReference type="SUPFAM" id="SSF57667">
    <property type="entry name" value="beta-beta-alpha zinc fingers"/>
    <property type="match status" value="2"/>
</dbReference>
<dbReference type="PROSITE" id="PS00028">
    <property type="entry name" value="ZINC_FINGER_C2H2_1"/>
    <property type="match status" value="4"/>
</dbReference>